<evidence type="ECO:0000313" key="3">
    <source>
        <dbReference type="Proteomes" id="UP000683511"/>
    </source>
</evidence>
<feature type="transmembrane region" description="Helical" evidence="1">
    <location>
        <begin position="15"/>
        <end position="37"/>
    </location>
</feature>
<proteinExistence type="predicted"/>
<reference evidence="2" key="1">
    <citation type="submission" date="2017-04" db="EMBL/GenBank/DDBJ databases">
        <title>Genome deletions in a multicellular cyanobacterial endosymbiont for morphological adaptation in marine diatoms.</title>
        <authorList>
            <person name="Wang Y."/>
            <person name="Gao H."/>
            <person name="Li R."/>
            <person name="Xu X."/>
        </authorList>
    </citation>
    <scope>NUCLEOTIDE SEQUENCE</scope>
    <source>
        <strain evidence="2">FACHB 800</strain>
    </source>
</reference>
<name>A0A975T5S1_9NOST</name>
<dbReference type="EMBL" id="CP021056">
    <property type="protein sequence ID" value="QXE22585.1"/>
    <property type="molecule type" value="Genomic_DNA"/>
</dbReference>
<keyword evidence="3" id="KW-1185">Reference proteome</keyword>
<evidence type="ECO:0000313" key="2">
    <source>
        <dbReference type="EMBL" id="QXE22585.1"/>
    </source>
</evidence>
<dbReference type="Proteomes" id="UP000683511">
    <property type="component" value="Chromosome"/>
</dbReference>
<evidence type="ECO:0000256" key="1">
    <source>
        <dbReference type="SAM" id="Phobius"/>
    </source>
</evidence>
<keyword evidence="1" id="KW-0812">Transmembrane</keyword>
<protein>
    <submittedName>
        <fullName evidence="2">Uncharacterized protein</fullName>
    </submittedName>
</protein>
<accession>A0A975T5S1</accession>
<sequence length="38" mass="4127">MTTHDVLVPNLTSYLMIKIAILVLALLMFMIVAAAPVV</sequence>
<dbReference type="KEGG" id="rsin:B6N60_01268"/>
<dbReference type="AlphaFoldDB" id="A0A975T5S1"/>
<keyword evidence="1" id="KW-0472">Membrane</keyword>
<organism evidence="2 3">
    <name type="scientific">Richelia sinica FACHB-800</name>
    <dbReference type="NCBI Taxonomy" id="1357546"/>
    <lineage>
        <taxon>Bacteria</taxon>
        <taxon>Bacillati</taxon>
        <taxon>Cyanobacteriota</taxon>
        <taxon>Cyanophyceae</taxon>
        <taxon>Nostocales</taxon>
        <taxon>Nostocaceae</taxon>
        <taxon>Richelia</taxon>
    </lineage>
</organism>
<keyword evidence="1" id="KW-1133">Transmembrane helix</keyword>
<gene>
    <name evidence="2" type="ORF">B6N60_01268</name>
</gene>